<dbReference type="Gene3D" id="3.40.1740.10">
    <property type="entry name" value="VC0467-like"/>
    <property type="match status" value="1"/>
</dbReference>
<dbReference type="InterPro" id="IPR003774">
    <property type="entry name" value="AlgH-like"/>
</dbReference>
<accession>A0AAW1PYZ0</accession>
<dbReference type="PANTHER" id="PTHR31984">
    <property type="entry name" value="TRANSPORTER, PUTATIVE (DUF179)-RELATED"/>
    <property type="match status" value="1"/>
</dbReference>
<evidence type="ECO:0000313" key="2">
    <source>
        <dbReference type="Proteomes" id="UP001465755"/>
    </source>
</evidence>
<protein>
    <submittedName>
        <fullName evidence="1">Uncharacterized protein</fullName>
    </submittedName>
</protein>
<name>A0AAW1PYZ0_9CHLO</name>
<proteinExistence type="predicted"/>
<dbReference type="AlphaFoldDB" id="A0AAW1PYZ0"/>
<gene>
    <name evidence="1" type="ORF">WJX73_008425</name>
</gene>
<dbReference type="Proteomes" id="UP001465755">
    <property type="component" value="Unassembled WGS sequence"/>
</dbReference>
<comment type="caution">
    <text evidence="1">The sequence shown here is derived from an EMBL/GenBank/DDBJ whole genome shotgun (WGS) entry which is preliminary data.</text>
</comment>
<keyword evidence="2" id="KW-1185">Reference proteome</keyword>
<dbReference type="EMBL" id="JALJOQ010000001">
    <property type="protein sequence ID" value="KAK9815133.1"/>
    <property type="molecule type" value="Genomic_DNA"/>
</dbReference>
<sequence length="302" mass="33037">MRAPCKRPLSRPDPALASKLCPRSHVSGAVLRSEAHPVFGHASRGRQRSCSVMALPQPSPGQDGAEGGLEPPTELLHYSDLFLPLSASAADWRTFRAILLYNEQRLAANFEAAAKVEAHSSQVRRPDQWAHLLAEPEVGCLMVARYADTASDSEQGVVLLCSHGGEDGTGTSYGFYLNKPWRRRRASGCNIRDGLADAFRDRIVYQGGMVSNRHLHVVHTCRQVEGSQEILEGVYCGGLPHANALVKAGHVAVHRFKLMAGYMGWEPGQLSREVVSLIQGEEPVVALLLHEHESTVKGFCQF</sequence>
<organism evidence="1 2">
    <name type="scientific">Symbiochloris irregularis</name>
    <dbReference type="NCBI Taxonomy" id="706552"/>
    <lineage>
        <taxon>Eukaryota</taxon>
        <taxon>Viridiplantae</taxon>
        <taxon>Chlorophyta</taxon>
        <taxon>core chlorophytes</taxon>
        <taxon>Trebouxiophyceae</taxon>
        <taxon>Trebouxiales</taxon>
        <taxon>Trebouxiaceae</taxon>
        <taxon>Symbiochloris</taxon>
    </lineage>
</organism>
<evidence type="ECO:0000313" key="1">
    <source>
        <dbReference type="EMBL" id="KAK9815133.1"/>
    </source>
</evidence>
<dbReference type="PANTHER" id="PTHR31984:SF17">
    <property type="entry name" value="TRANSCRIPTIONAL REGULATOR"/>
    <property type="match status" value="1"/>
</dbReference>
<dbReference type="Pfam" id="PF02622">
    <property type="entry name" value="DUF179"/>
    <property type="match status" value="1"/>
</dbReference>
<dbReference type="SUPFAM" id="SSF143456">
    <property type="entry name" value="VC0467-like"/>
    <property type="match status" value="1"/>
</dbReference>
<reference evidence="1 2" key="1">
    <citation type="journal article" date="2024" name="Nat. Commun.">
        <title>Phylogenomics reveals the evolutionary origins of lichenization in chlorophyte algae.</title>
        <authorList>
            <person name="Puginier C."/>
            <person name="Libourel C."/>
            <person name="Otte J."/>
            <person name="Skaloud P."/>
            <person name="Haon M."/>
            <person name="Grisel S."/>
            <person name="Petersen M."/>
            <person name="Berrin J.G."/>
            <person name="Delaux P.M."/>
            <person name="Dal Grande F."/>
            <person name="Keller J."/>
        </authorList>
    </citation>
    <scope>NUCLEOTIDE SEQUENCE [LARGE SCALE GENOMIC DNA]</scope>
    <source>
        <strain evidence="1 2">SAG 2036</strain>
    </source>
</reference>